<sequence>MIRKLTAVTLACVCTLSLSWSAFADSGASGEPSSSRPGAGSITWPAQQQLPTFSKAKELEVADIYDAPGDIKLLLSTLQGLVNRQEPRLYLLENKEEGKFTWLNDLDIPYKVRDNYWDIVERFREEAKGVIVYDPAVPDSINVATTLAGIKDAVVASPELAKKLAAAPYRLPVLEDLQGRFKNRLDAYTWQFDHLWSQTTHRMLVGLSPDTSIRLPSSLPPSFRIVAEETKQERDAGNRQVYSLDLSSFLGQDSVYLRFEDAFPQDGWGTAVHEVTVEADGQPIAHFIPGTPEEEPYLFDAQSSQLSSGSGGHRFADNGRYFVYKFTPPAGTKQLTAKVDMWNQFKVWAGNEQPPSSGQKEPYGYLRDYAVSNKAMVFWLDSNVPEQRELFERILSSVDPGTPYLGWFSNDVEGEFNSVEITSRHSVYVLAADWFSNLTVFSGTKADAAPAKPVQAPKLENKIYVTYTMSEGDNLQYNQHRMRILWDDPNRGKVPINWTSSPLLDDAAPAILGHYRKTATANDLLIAGPSGAGYFYPNAWPDDTFAAYLKKTYPYLKRTGMTIPYVLNRIDGQNVPLSKAKADAYEDEYKVPGLFLSWEDRHGVELANGTLPVSTIQGISTVQDGQRILADAKAKWDGKSPLFVSLGALAWSMTPTDLMKLTDSLGPEFEAVRADHYFTLLREANGLPPRSASEEAR</sequence>
<dbReference type="Proteomes" id="UP001305702">
    <property type="component" value="Chromosome"/>
</dbReference>
<dbReference type="AlphaFoldDB" id="A0AA96RAW7"/>
<dbReference type="Pfam" id="PF14323">
    <property type="entry name" value="GxGYxYP_C"/>
    <property type="match status" value="1"/>
</dbReference>
<dbReference type="InterPro" id="IPR048309">
    <property type="entry name" value="GxGYxYP_N_3rd"/>
</dbReference>
<dbReference type="Gene3D" id="3.20.20.490">
    <property type="entry name" value="GxGYxYP glycoside hydrolase, C-terminal domain"/>
    <property type="match status" value="1"/>
</dbReference>
<gene>
    <name evidence="6" type="ORF">MJA45_14570</name>
</gene>
<name>A0AA96RAW7_9BACL</name>
<feature type="domain" description="GxGYxYP putative glycoside hydrolase first N-terminal" evidence="3">
    <location>
        <begin position="59"/>
        <end position="123"/>
    </location>
</feature>
<dbReference type="GO" id="GO:0016787">
    <property type="term" value="F:hydrolase activity"/>
    <property type="evidence" value="ECO:0007669"/>
    <property type="project" value="UniProtKB-KW"/>
</dbReference>
<dbReference type="EMBL" id="CP130318">
    <property type="protein sequence ID" value="WNQ08875.1"/>
    <property type="molecule type" value="Genomic_DNA"/>
</dbReference>
<dbReference type="InterPro" id="IPR038410">
    <property type="entry name" value="GxGYxYP_C_sf"/>
</dbReference>
<accession>A0AA96RAW7</accession>
<feature type="chain" id="PRO_5041712885" evidence="1">
    <location>
        <begin position="25"/>
        <end position="697"/>
    </location>
</feature>
<dbReference type="InterPro" id="IPR025832">
    <property type="entry name" value="GxGYxYP_C"/>
</dbReference>
<evidence type="ECO:0000259" key="2">
    <source>
        <dbReference type="Pfam" id="PF14323"/>
    </source>
</evidence>
<dbReference type="KEGG" id="paun:MJA45_14570"/>
<organism evidence="6 7">
    <name type="scientific">Paenibacillus aurantius</name>
    <dbReference type="NCBI Taxonomy" id="2918900"/>
    <lineage>
        <taxon>Bacteria</taxon>
        <taxon>Bacillati</taxon>
        <taxon>Bacillota</taxon>
        <taxon>Bacilli</taxon>
        <taxon>Bacillales</taxon>
        <taxon>Paenibacillaceae</taxon>
        <taxon>Paenibacillus</taxon>
    </lineage>
</organism>
<feature type="domain" description="GxGYxYP putative glycoside hydrolase third N-terminal" evidence="5">
    <location>
        <begin position="364"/>
        <end position="442"/>
    </location>
</feature>
<evidence type="ECO:0000259" key="4">
    <source>
        <dbReference type="Pfam" id="PF20957"/>
    </source>
</evidence>
<keyword evidence="6" id="KW-0378">Hydrolase</keyword>
<protein>
    <submittedName>
        <fullName evidence="6">GxGYxYP family putative glycoside hydrolase</fullName>
    </submittedName>
</protein>
<feature type="domain" description="GxGYxYP putative glycoside hydrolase C-terminal" evidence="2">
    <location>
        <begin position="461"/>
        <end position="682"/>
    </location>
</feature>
<dbReference type="PANTHER" id="PTHR37321">
    <property type="entry name" value="EXPORTED PROTEIN-RELATED"/>
    <property type="match status" value="1"/>
</dbReference>
<evidence type="ECO:0000313" key="7">
    <source>
        <dbReference type="Proteomes" id="UP001305702"/>
    </source>
</evidence>
<dbReference type="InterPro" id="IPR032626">
    <property type="entry name" value="GxGYxYP_N_1st"/>
</dbReference>
<dbReference type="Pfam" id="PF20957">
    <property type="entry name" value="GxGYxYP_N_2nd"/>
    <property type="match status" value="1"/>
</dbReference>
<proteinExistence type="predicted"/>
<feature type="signal peptide" evidence="1">
    <location>
        <begin position="1"/>
        <end position="24"/>
    </location>
</feature>
<keyword evidence="7" id="KW-1185">Reference proteome</keyword>
<keyword evidence="1" id="KW-0732">Signal</keyword>
<feature type="domain" description="GxGYxYP putative glycoside hydrolase second N-terminal" evidence="4">
    <location>
        <begin position="127"/>
        <end position="198"/>
    </location>
</feature>
<dbReference type="PANTHER" id="PTHR37321:SF1">
    <property type="entry name" value="EXPORTED PROTEIN"/>
    <property type="match status" value="1"/>
</dbReference>
<evidence type="ECO:0000313" key="6">
    <source>
        <dbReference type="EMBL" id="WNQ08875.1"/>
    </source>
</evidence>
<dbReference type="Pfam" id="PF20958">
    <property type="entry name" value="GxGYxYP_N_3rd"/>
    <property type="match status" value="1"/>
</dbReference>
<reference evidence="6 7" key="1">
    <citation type="submission" date="2022-02" db="EMBL/GenBank/DDBJ databases">
        <title>Paenibacillus sp. MBLB1776 Whole Genome Shotgun Sequencing.</title>
        <authorList>
            <person name="Hwang C.Y."/>
            <person name="Cho E.-S."/>
            <person name="Seo M.-J."/>
        </authorList>
    </citation>
    <scope>NUCLEOTIDE SEQUENCE [LARGE SCALE GENOMIC DNA]</scope>
    <source>
        <strain evidence="6 7">MBLB1776</strain>
    </source>
</reference>
<evidence type="ECO:0000256" key="1">
    <source>
        <dbReference type="SAM" id="SignalP"/>
    </source>
</evidence>
<dbReference type="InterPro" id="IPR048310">
    <property type="entry name" value="GxGYxYP_N_2nd"/>
</dbReference>
<evidence type="ECO:0000259" key="3">
    <source>
        <dbReference type="Pfam" id="PF16216"/>
    </source>
</evidence>
<dbReference type="Pfam" id="PF16216">
    <property type="entry name" value="GxGYxYP_N"/>
    <property type="match status" value="1"/>
</dbReference>
<evidence type="ECO:0000259" key="5">
    <source>
        <dbReference type="Pfam" id="PF20958"/>
    </source>
</evidence>
<dbReference type="RefSeq" id="WP_315602642.1">
    <property type="nucleotide sequence ID" value="NZ_CP130318.1"/>
</dbReference>